<evidence type="ECO:0000313" key="2">
    <source>
        <dbReference type="Proteomes" id="UP001258315"/>
    </source>
</evidence>
<name>A0ABU3GQW0_9SPHI</name>
<organism evidence="1 2">
    <name type="scientific">Mucilaginibacter terrae</name>
    <dbReference type="NCBI Taxonomy" id="1955052"/>
    <lineage>
        <taxon>Bacteria</taxon>
        <taxon>Pseudomonadati</taxon>
        <taxon>Bacteroidota</taxon>
        <taxon>Sphingobacteriia</taxon>
        <taxon>Sphingobacteriales</taxon>
        <taxon>Sphingobacteriaceae</taxon>
        <taxon>Mucilaginibacter</taxon>
    </lineage>
</organism>
<reference evidence="2" key="1">
    <citation type="submission" date="2023-07" db="EMBL/GenBank/DDBJ databases">
        <title>Functional and genomic diversity of the sorghum phyllosphere microbiome.</title>
        <authorList>
            <person name="Shade A."/>
        </authorList>
    </citation>
    <scope>NUCLEOTIDE SEQUENCE [LARGE SCALE GENOMIC DNA]</scope>
    <source>
        <strain evidence="2">SORGH_AS_0422</strain>
    </source>
</reference>
<keyword evidence="2" id="KW-1185">Reference proteome</keyword>
<dbReference type="EMBL" id="JAVLVU010000001">
    <property type="protein sequence ID" value="MDT3402025.1"/>
    <property type="molecule type" value="Genomic_DNA"/>
</dbReference>
<comment type="caution">
    <text evidence="1">The sequence shown here is derived from an EMBL/GenBank/DDBJ whole genome shotgun (WGS) entry which is preliminary data.</text>
</comment>
<accession>A0ABU3GQW0</accession>
<protein>
    <submittedName>
        <fullName evidence="1">Uncharacterized protein</fullName>
    </submittedName>
</protein>
<evidence type="ECO:0000313" key="1">
    <source>
        <dbReference type="EMBL" id="MDT3402025.1"/>
    </source>
</evidence>
<dbReference type="Proteomes" id="UP001258315">
    <property type="component" value="Unassembled WGS sequence"/>
</dbReference>
<gene>
    <name evidence="1" type="ORF">QE417_001097</name>
</gene>
<dbReference type="RefSeq" id="WP_311948118.1">
    <property type="nucleotide sequence ID" value="NZ_JAVLVU010000001.1"/>
</dbReference>
<proteinExistence type="predicted"/>
<sequence>MITIFYPEKGHDITGWKERLDRTSLKYEFIIDNNNINAPRLVDGDNHAEGIPAIETYLESQEQFVKDWYEDRCDKYEFDPEAKPVIKGING</sequence>